<gene>
    <name evidence="11" type="primary">radA</name>
    <name evidence="16" type="ORF">SAMN05421732_101625</name>
</gene>
<evidence type="ECO:0000256" key="7">
    <source>
        <dbReference type="ARBA" id="ARBA00022840"/>
    </source>
</evidence>
<dbReference type="GO" id="GO:0008270">
    <property type="term" value="F:zinc ion binding"/>
    <property type="evidence" value="ECO:0007669"/>
    <property type="project" value="UniProtKB-KW"/>
</dbReference>
<dbReference type="GO" id="GO:0005829">
    <property type="term" value="C:cytosol"/>
    <property type="evidence" value="ECO:0007669"/>
    <property type="project" value="TreeGrafter"/>
</dbReference>
<dbReference type="PROSITE" id="PS50162">
    <property type="entry name" value="RECA_2"/>
    <property type="match status" value="1"/>
</dbReference>
<keyword evidence="8 11" id="KW-0346">Stress response</keyword>
<dbReference type="NCBIfam" id="TIGR00416">
    <property type="entry name" value="sms"/>
    <property type="match status" value="1"/>
</dbReference>
<keyword evidence="14" id="KW-0812">Transmembrane</keyword>
<evidence type="ECO:0000256" key="12">
    <source>
        <dbReference type="NCBIfam" id="TIGR00416"/>
    </source>
</evidence>
<dbReference type="InterPro" id="IPR004504">
    <property type="entry name" value="DNA_repair_RadA"/>
</dbReference>
<keyword evidence="14" id="KW-1133">Transmembrane helix</keyword>
<dbReference type="FunFam" id="3.40.50.300:FF:000050">
    <property type="entry name" value="DNA repair protein RadA"/>
    <property type="match status" value="1"/>
</dbReference>
<evidence type="ECO:0000256" key="13">
    <source>
        <dbReference type="RuleBase" id="RU003555"/>
    </source>
</evidence>
<keyword evidence="3 11" id="KW-0227">DNA damage</keyword>
<evidence type="ECO:0000256" key="9">
    <source>
        <dbReference type="ARBA" id="ARBA00023125"/>
    </source>
</evidence>
<dbReference type="HAMAP" id="MF_01498">
    <property type="entry name" value="RadA_bact"/>
    <property type="match status" value="1"/>
</dbReference>
<keyword evidence="9 11" id="KW-0238">DNA-binding</keyword>
<organism evidence="16 17">
    <name type="scientific">Acinetobacter kookii</name>
    <dbReference type="NCBI Taxonomy" id="1226327"/>
    <lineage>
        <taxon>Bacteria</taxon>
        <taxon>Pseudomonadati</taxon>
        <taxon>Pseudomonadota</taxon>
        <taxon>Gammaproteobacteria</taxon>
        <taxon>Moraxellales</taxon>
        <taxon>Moraxellaceae</taxon>
        <taxon>Acinetobacter</taxon>
    </lineage>
</organism>
<dbReference type="GO" id="GO:0000725">
    <property type="term" value="P:recombinational repair"/>
    <property type="evidence" value="ECO:0007669"/>
    <property type="project" value="UniProtKB-UniRule"/>
</dbReference>
<dbReference type="PANTHER" id="PTHR32472">
    <property type="entry name" value="DNA REPAIR PROTEIN RADA"/>
    <property type="match status" value="1"/>
</dbReference>
<evidence type="ECO:0000313" key="17">
    <source>
        <dbReference type="Proteomes" id="UP000243468"/>
    </source>
</evidence>
<dbReference type="GO" id="GO:0140664">
    <property type="term" value="F:ATP-dependent DNA damage sensor activity"/>
    <property type="evidence" value="ECO:0007669"/>
    <property type="project" value="InterPro"/>
</dbReference>
<keyword evidence="6 13" id="KW-0862">Zinc</keyword>
<name>A0A1G6H3I2_9GAMM</name>
<sequence>MFLSLFHAISVHFVFLFCIFLQVSSLRAKIKFGENLCKKLYFHTAIATFFTHPLIYIDTTQMSKVKTVYRCEQCGTDHPKWAGQCSECGEWNSLLEVTLAPATTHRAQPKMGGGYAGQAATITTLNKVSVSHETRLATGIGEFDRVLGGGLVTGSVVLIGGDPGIGKSTILLQTATHMAAAQSSALYVTGEESLSQVALRAHRLELPTEHLKVMAETCVERICEVLAQERPAVAILDSIQTLYTETLQSAPGGVSQIRESAALLTRFAKNSGTALFIVGHVTKEGALAGPRVLEHMVDCVLYFEGQSDSRYRMIRAVKNRFGAVNELGVFGMTDKGLREVANPSAIFLSRYDEAIPGSIVMISREGTRPLLVEVQALVDDAHGQPRRVALGLEQNRLNMLLAVMHRHGGVQTSGQDVYVNVVGGLKITETGSDLAVLLACASSLRGKALPQQLAVFGEVGLSGEIRPVPNGQERLKEAIKHGFKYIILPRGNAPQKPVPNVQIISVARLHEALTEAMNLSEELA</sequence>
<evidence type="ECO:0000256" key="10">
    <source>
        <dbReference type="ARBA" id="ARBA00023204"/>
    </source>
</evidence>
<dbReference type="Pfam" id="PF18073">
    <property type="entry name" value="Zn_ribbon_LapB"/>
    <property type="match status" value="1"/>
</dbReference>
<dbReference type="InterPro" id="IPR014721">
    <property type="entry name" value="Ribsml_uS5_D2-typ_fold_subgr"/>
</dbReference>
<evidence type="ECO:0000256" key="2">
    <source>
        <dbReference type="ARBA" id="ARBA00022741"/>
    </source>
</evidence>
<dbReference type="PANTHER" id="PTHR32472:SF10">
    <property type="entry name" value="DNA REPAIR PROTEIN RADA-LIKE PROTEIN"/>
    <property type="match status" value="1"/>
</dbReference>
<dbReference type="AlphaFoldDB" id="A0A1G6H3I2"/>
<dbReference type="EMBL" id="FMYO01000001">
    <property type="protein sequence ID" value="SDB88688.1"/>
    <property type="molecule type" value="Genomic_DNA"/>
</dbReference>
<dbReference type="CDD" id="cd01121">
    <property type="entry name" value="RadA_SMS_N"/>
    <property type="match status" value="1"/>
</dbReference>
<dbReference type="GO" id="GO:0003684">
    <property type="term" value="F:damaged DNA binding"/>
    <property type="evidence" value="ECO:0007669"/>
    <property type="project" value="InterPro"/>
</dbReference>
<dbReference type="SUPFAM" id="SSF54211">
    <property type="entry name" value="Ribosomal protein S5 domain 2-like"/>
    <property type="match status" value="1"/>
</dbReference>
<protein>
    <recommendedName>
        <fullName evidence="11 12">DNA repair protein RadA</fullName>
    </recommendedName>
</protein>
<dbReference type="InterPro" id="IPR020568">
    <property type="entry name" value="Ribosomal_Su5_D2-typ_SF"/>
</dbReference>
<feature type="short sequence motif" description="RadA KNRFG motif" evidence="11">
    <location>
        <begin position="318"/>
        <end position="322"/>
    </location>
</feature>
<keyword evidence="17" id="KW-1185">Reference proteome</keyword>
<evidence type="ECO:0000256" key="8">
    <source>
        <dbReference type="ARBA" id="ARBA00023016"/>
    </source>
</evidence>
<evidence type="ECO:0000256" key="1">
    <source>
        <dbReference type="ARBA" id="ARBA00022723"/>
    </source>
</evidence>
<dbReference type="SMART" id="SM00382">
    <property type="entry name" value="AAA"/>
    <property type="match status" value="1"/>
</dbReference>
<evidence type="ECO:0000313" key="16">
    <source>
        <dbReference type="EMBL" id="SDB88688.1"/>
    </source>
</evidence>
<evidence type="ECO:0000256" key="4">
    <source>
        <dbReference type="ARBA" id="ARBA00022771"/>
    </source>
</evidence>
<evidence type="ECO:0000256" key="14">
    <source>
        <dbReference type="SAM" id="Phobius"/>
    </source>
</evidence>
<feature type="binding site" evidence="11">
    <location>
        <begin position="161"/>
        <end position="168"/>
    </location>
    <ligand>
        <name>ATP</name>
        <dbReference type="ChEBI" id="CHEBI:30616"/>
    </ligand>
</feature>
<feature type="region of interest" description="Lon-protease-like" evidence="11">
    <location>
        <begin position="416"/>
        <end position="524"/>
    </location>
</feature>
<dbReference type="InterPro" id="IPR041166">
    <property type="entry name" value="Rubredoxin_2"/>
</dbReference>
<evidence type="ECO:0000256" key="6">
    <source>
        <dbReference type="ARBA" id="ARBA00022833"/>
    </source>
</evidence>
<dbReference type="InterPro" id="IPR020588">
    <property type="entry name" value="RecA_ATP-bd"/>
</dbReference>
<evidence type="ECO:0000256" key="3">
    <source>
        <dbReference type="ARBA" id="ARBA00022763"/>
    </source>
</evidence>
<dbReference type="GO" id="GO:0005524">
    <property type="term" value="F:ATP binding"/>
    <property type="evidence" value="ECO:0007669"/>
    <property type="project" value="UniProtKB-UniRule"/>
</dbReference>
<comment type="similarity">
    <text evidence="11 13">Belongs to the RecA family. RadA subfamily.</text>
</comment>
<dbReference type="Pfam" id="PF13541">
    <property type="entry name" value="ChlI"/>
    <property type="match status" value="1"/>
</dbReference>
<evidence type="ECO:0000259" key="15">
    <source>
        <dbReference type="PROSITE" id="PS50162"/>
    </source>
</evidence>
<dbReference type="Proteomes" id="UP000243468">
    <property type="component" value="Unassembled WGS sequence"/>
</dbReference>
<feature type="transmembrane region" description="Helical" evidence="14">
    <location>
        <begin position="40"/>
        <end position="57"/>
    </location>
</feature>
<dbReference type="PRINTS" id="PR01874">
    <property type="entry name" value="DNAREPAIRADA"/>
</dbReference>
<evidence type="ECO:0000256" key="11">
    <source>
        <dbReference type="HAMAP-Rule" id="MF_01498"/>
    </source>
</evidence>
<dbReference type="SUPFAM" id="SSF52540">
    <property type="entry name" value="P-loop containing nucleoside triphosphate hydrolases"/>
    <property type="match status" value="1"/>
</dbReference>
<dbReference type="Pfam" id="PF13481">
    <property type="entry name" value="AAA_25"/>
    <property type="match status" value="1"/>
</dbReference>
<dbReference type="InterPro" id="IPR003593">
    <property type="entry name" value="AAA+_ATPase"/>
</dbReference>
<keyword evidence="5" id="KW-0378">Hydrolase</keyword>
<keyword evidence="2 11" id="KW-0547">Nucleotide-binding</keyword>
<proteinExistence type="inferred from homology"/>
<keyword evidence="14" id="KW-0472">Membrane</keyword>
<keyword evidence="10 11" id="KW-0234">DNA repair</keyword>
<dbReference type="GO" id="GO:0016787">
    <property type="term" value="F:hydrolase activity"/>
    <property type="evidence" value="ECO:0007669"/>
    <property type="project" value="UniProtKB-KW"/>
</dbReference>
<keyword evidence="7 11" id="KW-0067">ATP-binding</keyword>
<keyword evidence="1 11" id="KW-0479">Metal-binding</keyword>
<feature type="transmembrane region" description="Helical" evidence="14">
    <location>
        <begin position="6"/>
        <end position="28"/>
    </location>
</feature>
<accession>A0A1G6H3I2</accession>
<comment type="function">
    <text evidence="13">DNA-dependent ATPase involved in processing of recombination intermediates, plays a role in repairing DNA breaks. Stimulates the branch migration of RecA-mediated strand transfer reactions, allowing the 3' invading strand to extend heteroduplex DNA faster. Binds ssDNA in the presence of ADP but not other nucleotides, has ATPase activity that is stimulated by ssDNA and various branched DNA structures, but inhibited by SSB. Does not have RecA's homology-searching function.</text>
</comment>
<comment type="function">
    <text evidence="11">Plays a role in repairing double-strand DNA breaks, probably involving stabilizing or processing branched DNA or blocked replication forks.</text>
</comment>
<feature type="domain" description="RecA family profile 1" evidence="15">
    <location>
        <begin position="132"/>
        <end position="281"/>
    </location>
</feature>
<dbReference type="Gene3D" id="3.30.230.10">
    <property type="match status" value="1"/>
</dbReference>
<evidence type="ECO:0000256" key="5">
    <source>
        <dbReference type="ARBA" id="ARBA00022801"/>
    </source>
</evidence>
<dbReference type="STRING" id="1226327.SAMN05421732_101625"/>
<dbReference type="Gene3D" id="3.40.50.300">
    <property type="entry name" value="P-loop containing nucleotide triphosphate hydrolases"/>
    <property type="match status" value="1"/>
</dbReference>
<keyword evidence="4 13" id="KW-0863">Zinc-finger</keyword>
<reference evidence="17" key="1">
    <citation type="submission" date="2016-09" db="EMBL/GenBank/DDBJ databases">
        <authorList>
            <person name="Varghese N."/>
            <person name="Submissions S."/>
        </authorList>
    </citation>
    <scope>NUCLEOTIDE SEQUENCE [LARGE SCALE GENOMIC DNA]</scope>
    <source>
        <strain evidence="17">ANC 4667</strain>
    </source>
</reference>
<dbReference type="InterPro" id="IPR027417">
    <property type="entry name" value="P-loop_NTPase"/>
</dbReference>
<comment type="domain">
    <text evidence="11">The middle region has homology to RecA with ATPase motifs including the RadA KNRFG motif, while the C-terminus is homologous to Lon protease.</text>
</comment>